<feature type="domain" description="DUF58" evidence="2">
    <location>
        <begin position="195"/>
        <end position="271"/>
    </location>
</feature>
<feature type="transmembrane region" description="Helical" evidence="1">
    <location>
        <begin position="30"/>
        <end position="50"/>
    </location>
</feature>
<reference evidence="3 4" key="1">
    <citation type="submission" date="2017-10" db="EMBL/GenBank/DDBJ databases">
        <title>Novel microbial diversity and functional potential in the marine mammal oral microbiome.</title>
        <authorList>
            <person name="Dudek N.K."/>
            <person name="Sun C.L."/>
            <person name="Burstein D."/>
            <person name="Kantor R.S."/>
            <person name="Aliaga Goltsman D.S."/>
            <person name="Bik E.M."/>
            <person name="Thomas B.C."/>
            <person name="Banfield J.F."/>
            <person name="Relman D.A."/>
        </authorList>
    </citation>
    <scope>NUCLEOTIDE SEQUENCE [LARGE SCALE GENOMIC DNA]</scope>
    <source>
        <strain evidence="3">DOLJORAL78_61_10</strain>
    </source>
</reference>
<organism evidence="3 4">
    <name type="scientific">Ilumatobacter coccineus</name>
    <dbReference type="NCBI Taxonomy" id="467094"/>
    <lineage>
        <taxon>Bacteria</taxon>
        <taxon>Bacillati</taxon>
        <taxon>Actinomycetota</taxon>
        <taxon>Acidimicrobiia</taxon>
        <taxon>Acidimicrobiales</taxon>
        <taxon>Ilumatobacteraceae</taxon>
        <taxon>Ilumatobacter</taxon>
    </lineage>
</organism>
<keyword evidence="1" id="KW-0812">Transmembrane</keyword>
<accession>A0A2G6KBQ4</accession>
<dbReference type="Proteomes" id="UP000230914">
    <property type="component" value="Unassembled WGS sequence"/>
</dbReference>
<dbReference type="EMBL" id="PDSL01000038">
    <property type="protein sequence ID" value="PIE33065.1"/>
    <property type="molecule type" value="Genomic_DNA"/>
</dbReference>
<evidence type="ECO:0000259" key="2">
    <source>
        <dbReference type="Pfam" id="PF01882"/>
    </source>
</evidence>
<dbReference type="AlphaFoldDB" id="A0A2G6KBQ4"/>
<dbReference type="InterPro" id="IPR002881">
    <property type="entry name" value="DUF58"/>
</dbReference>
<keyword evidence="1" id="KW-1133">Transmembrane helix</keyword>
<protein>
    <recommendedName>
        <fullName evidence="2">DUF58 domain-containing protein</fullName>
    </recommendedName>
</protein>
<evidence type="ECO:0000256" key="1">
    <source>
        <dbReference type="SAM" id="Phobius"/>
    </source>
</evidence>
<dbReference type="PANTHER" id="PTHR34351">
    <property type="entry name" value="SLR1927 PROTEIN-RELATED"/>
    <property type="match status" value="1"/>
</dbReference>
<dbReference type="Pfam" id="PF01882">
    <property type="entry name" value="DUF58"/>
    <property type="match status" value="1"/>
</dbReference>
<sequence>MIAPTGPGWTALGAAATLGVVGRLLALTDLFIVAAGLAAATIIGMVIVAIRQPRVAITRHIRPLLLTVGHTGRVDLRIEVPPARRSPPIDLIEPVGPRHSARLHLDSLPSGKDVTVSYQVPTRHRGRVLIGPLVIDRDDPIGLAHHRRMALGRDEILVAPRAELVPLPELGRGPLGQRLLTAAHHRGIGEFDGLRDYGPGDELRMIDWKASARHDDLKVRLTEPPHLTRFIVILDQDSDEHPFEVAVTVAASLVVSAEHGGLTTRLVTTDHDLSGPDIADRALRALAVITPNGELATIERDPSEGLGLIVVITPSSRSSAWQAAQRVTDPSLLLVGLFTDPDDPGDIAARSAGEFVDNWCRLVGQEA</sequence>
<gene>
    <name evidence="3" type="ORF">CSA55_02320</name>
</gene>
<evidence type="ECO:0000313" key="3">
    <source>
        <dbReference type="EMBL" id="PIE33065.1"/>
    </source>
</evidence>
<dbReference type="PANTHER" id="PTHR34351:SF1">
    <property type="entry name" value="SLR1927 PROTEIN"/>
    <property type="match status" value="1"/>
</dbReference>
<evidence type="ECO:0000313" key="4">
    <source>
        <dbReference type="Proteomes" id="UP000230914"/>
    </source>
</evidence>
<comment type="caution">
    <text evidence="3">The sequence shown here is derived from an EMBL/GenBank/DDBJ whole genome shotgun (WGS) entry which is preliminary data.</text>
</comment>
<keyword evidence="1" id="KW-0472">Membrane</keyword>
<proteinExistence type="predicted"/>
<name>A0A2G6KBQ4_9ACTN</name>